<dbReference type="EMBL" id="CP022310">
    <property type="protein sequence ID" value="QDI68790.1"/>
    <property type="molecule type" value="Genomic_DNA"/>
</dbReference>
<reference evidence="2 3" key="1">
    <citation type="submission" date="2017-07" db="EMBL/GenBank/DDBJ databases">
        <title>The Complete Genome of Streptomyces asterosporus-ZSY.</title>
        <authorList>
            <person name="Zhang S."/>
        </authorList>
    </citation>
    <scope>NUCLEOTIDE SEQUENCE [LARGE SCALE GENOMIC DNA]</scope>
    <source>
        <strain evidence="2 3">DSM 41452</strain>
    </source>
</reference>
<dbReference type="AlphaFoldDB" id="A0A514JN73"/>
<feature type="region of interest" description="Disordered" evidence="1">
    <location>
        <begin position="76"/>
        <end position="99"/>
    </location>
</feature>
<dbReference type="KEGG" id="sast:CD934_08905"/>
<evidence type="ECO:0000313" key="3">
    <source>
        <dbReference type="Proteomes" id="UP000316215"/>
    </source>
</evidence>
<proteinExistence type="predicted"/>
<feature type="region of interest" description="Disordered" evidence="1">
    <location>
        <begin position="1"/>
        <end position="24"/>
    </location>
</feature>
<accession>A0A514JN73</accession>
<evidence type="ECO:0000313" key="2">
    <source>
        <dbReference type="EMBL" id="QDI68790.1"/>
    </source>
</evidence>
<dbReference type="RefSeq" id="WP_142231748.1">
    <property type="nucleotide sequence ID" value="NZ_CP022310.1"/>
</dbReference>
<sequence length="126" mass="13577">MSNRNFGEAVQGPMTPDGPSVDDLRAEMYGGQVAGRFTYREGRTPLDSAVIRGESVPGDGTMTEDQAAEIRKAAGIGAENHHQARAAESYSEHRDPTTGQAIRTYADGRTEAVDEVRPASRWRGGI</sequence>
<keyword evidence="3" id="KW-1185">Reference proteome</keyword>
<organism evidence="2 3">
    <name type="scientific">Streptomyces calvus</name>
    <dbReference type="NCBI Taxonomy" id="67282"/>
    <lineage>
        <taxon>Bacteria</taxon>
        <taxon>Bacillati</taxon>
        <taxon>Actinomycetota</taxon>
        <taxon>Actinomycetes</taxon>
        <taxon>Kitasatosporales</taxon>
        <taxon>Streptomycetaceae</taxon>
        <taxon>Streptomyces</taxon>
    </lineage>
</organism>
<protein>
    <submittedName>
        <fullName evidence="2">Uncharacterized protein</fullName>
    </submittedName>
</protein>
<evidence type="ECO:0000256" key="1">
    <source>
        <dbReference type="SAM" id="MobiDB-lite"/>
    </source>
</evidence>
<name>A0A514JN73_9ACTN</name>
<gene>
    <name evidence="2" type="ORF">CD934_08905</name>
</gene>
<dbReference type="Proteomes" id="UP000316215">
    <property type="component" value="Chromosome"/>
</dbReference>